<dbReference type="HOGENOM" id="CLU_007279_0_0_1"/>
<organism evidence="2 3">
    <name type="scientific">Jaapia argillacea MUCL 33604</name>
    <dbReference type="NCBI Taxonomy" id="933084"/>
    <lineage>
        <taxon>Eukaryota</taxon>
        <taxon>Fungi</taxon>
        <taxon>Dikarya</taxon>
        <taxon>Basidiomycota</taxon>
        <taxon>Agaricomycotina</taxon>
        <taxon>Agaricomycetes</taxon>
        <taxon>Agaricomycetidae</taxon>
        <taxon>Jaapiales</taxon>
        <taxon>Jaapiaceae</taxon>
        <taxon>Jaapia</taxon>
    </lineage>
</organism>
<sequence>MPCVACSADILSTDLTCCHLVTSMSLPTELLVRIFELLPLSHLLSCRIVSKQFDQVIKDSNSLRYLIELGSAAYVDDEHALSTSKSLALLKAHEEACRTCQSSSLTVVVSLPYAEAHFLSLRDGTPHPRAPAPRLRLAISHACRPACLTGVMDDLLVVSVVDTIGSMEVLEIITVKWDSGEVKSRIQSSPSDRMRATCCIPNNCLLVAVDRSSRSPPTCPCILVYHITSESPILIATYELPSPRVVPRDFYLAFTFNDPQKWNRHKSFAGDQSQPFFTPATNSVIVLSFSYRSSPMFSIVSLVSTFLSPVSNKTKGPEHTIPWPSWGPSSTRWFDDEPWRLASTAGDCHTFGYRVAFLDRVLDFNPRKIARDSQVHQTSVIRGSTVVEGGIVSTLPYRETLFPKLPFDNVILGGDHFVGVQVSCKGMISKRCTWQYPELHRLESMVIYLVFLRYTAT</sequence>
<proteinExistence type="predicted"/>
<keyword evidence="3" id="KW-1185">Reference proteome</keyword>
<dbReference type="Proteomes" id="UP000027265">
    <property type="component" value="Unassembled WGS sequence"/>
</dbReference>
<dbReference type="SMART" id="SM00256">
    <property type="entry name" value="FBOX"/>
    <property type="match status" value="1"/>
</dbReference>
<dbReference type="InterPro" id="IPR001810">
    <property type="entry name" value="F-box_dom"/>
</dbReference>
<dbReference type="PROSITE" id="PS50181">
    <property type="entry name" value="FBOX"/>
    <property type="match status" value="1"/>
</dbReference>
<dbReference type="OrthoDB" id="2745718at2759"/>
<dbReference type="EMBL" id="KL197739">
    <property type="protein sequence ID" value="KDQ52599.1"/>
    <property type="molecule type" value="Genomic_DNA"/>
</dbReference>
<dbReference type="STRING" id="933084.A0A067PCW1"/>
<name>A0A067PCW1_9AGAM</name>
<evidence type="ECO:0000259" key="1">
    <source>
        <dbReference type="PROSITE" id="PS50181"/>
    </source>
</evidence>
<feature type="domain" description="F-box" evidence="1">
    <location>
        <begin position="20"/>
        <end position="66"/>
    </location>
</feature>
<protein>
    <recommendedName>
        <fullName evidence="1">F-box domain-containing protein</fullName>
    </recommendedName>
</protein>
<accession>A0A067PCW1</accession>
<dbReference type="Pfam" id="PF12937">
    <property type="entry name" value="F-box-like"/>
    <property type="match status" value="1"/>
</dbReference>
<dbReference type="AlphaFoldDB" id="A0A067PCW1"/>
<evidence type="ECO:0000313" key="3">
    <source>
        <dbReference type="Proteomes" id="UP000027265"/>
    </source>
</evidence>
<dbReference type="Gene3D" id="1.20.1280.50">
    <property type="match status" value="1"/>
</dbReference>
<dbReference type="InParanoid" id="A0A067PCW1"/>
<evidence type="ECO:0000313" key="2">
    <source>
        <dbReference type="EMBL" id="KDQ52599.1"/>
    </source>
</evidence>
<dbReference type="InterPro" id="IPR036047">
    <property type="entry name" value="F-box-like_dom_sf"/>
</dbReference>
<reference evidence="3" key="1">
    <citation type="journal article" date="2014" name="Proc. Natl. Acad. Sci. U.S.A.">
        <title>Extensive sampling of basidiomycete genomes demonstrates inadequacy of the white-rot/brown-rot paradigm for wood decay fungi.</title>
        <authorList>
            <person name="Riley R."/>
            <person name="Salamov A.A."/>
            <person name="Brown D.W."/>
            <person name="Nagy L.G."/>
            <person name="Floudas D."/>
            <person name="Held B.W."/>
            <person name="Levasseur A."/>
            <person name="Lombard V."/>
            <person name="Morin E."/>
            <person name="Otillar R."/>
            <person name="Lindquist E.A."/>
            <person name="Sun H."/>
            <person name="LaButti K.M."/>
            <person name="Schmutz J."/>
            <person name="Jabbour D."/>
            <person name="Luo H."/>
            <person name="Baker S.E."/>
            <person name="Pisabarro A.G."/>
            <person name="Walton J.D."/>
            <person name="Blanchette R.A."/>
            <person name="Henrissat B."/>
            <person name="Martin F."/>
            <person name="Cullen D."/>
            <person name="Hibbett D.S."/>
            <person name="Grigoriev I.V."/>
        </authorList>
    </citation>
    <scope>NUCLEOTIDE SEQUENCE [LARGE SCALE GENOMIC DNA]</scope>
    <source>
        <strain evidence="3">MUCL 33604</strain>
    </source>
</reference>
<gene>
    <name evidence="2" type="ORF">JAAARDRAFT_73074</name>
</gene>
<dbReference type="SUPFAM" id="SSF81383">
    <property type="entry name" value="F-box domain"/>
    <property type="match status" value="1"/>
</dbReference>